<evidence type="ECO:0000313" key="2">
    <source>
        <dbReference type="EMBL" id="MCL9683216.1"/>
    </source>
</evidence>
<dbReference type="InterPro" id="IPR009875">
    <property type="entry name" value="PilZ_domain"/>
</dbReference>
<evidence type="ECO:0000259" key="1">
    <source>
        <dbReference type="Pfam" id="PF22006"/>
    </source>
</evidence>
<gene>
    <name evidence="2" type="ORF">LOX96_03855</name>
</gene>
<reference evidence="2" key="1">
    <citation type="submission" date="2021-11" db="EMBL/GenBank/DDBJ databases">
        <title>Legionella maioricencis sp. nov., a new species isolated from hot water samples in Mallorca.</title>
        <authorList>
            <person name="Crespi S."/>
            <person name="Drasar V."/>
            <person name="Salva-Serra F."/>
            <person name="Jaen-Luchoro D."/>
            <person name="Pineiro-Iglesias B."/>
            <person name="Aliaga F."/>
            <person name="Fernandez-Juarez V."/>
            <person name="Coll G."/>
            <person name="Moore E.R.B."/>
            <person name="Bennasar-Figueras A."/>
        </authorList>
    </citation>
    <scope>NUCLEOTIDE SEQUENCE</scope>
    <source>
        <strain evidence="2">HCPI-6</strain>
    </source>
</reference>
<comment type="caution">
    <text evidence="2">The sequence shown here is derived from an EMBL/GenBank/DDBJ whole genome shotgun (WGS) entry which is preliminary data.</text>
</comment>
<proteinExistence type="predicted"/>
<dbReference type="Pfam" id="PF22006">
    <property type="entry name" value="PilZ-like"/>
    <property type="match status" value="1"/>
</dbReference>
<dbReference type="Gene3D" id="2.40.10.430">
    <property type="match status" value="1"/>
</dbReference>
<feature type="domain" description="PilZ" evidence="1">
    <location>
        <begin position="9"/>
        <end position="96"/>
    </location>
</feature>
<accession>A0A9X2CYP6</accession>
<dbReference type="EMBL" id="JAJKBJ010000003">
    <property type="protein sequence ID" value="MCL9683216.1"/>
    <property type="molecule type" value="Genomic_DNA"/>
</dbReference>
<name>A0A9X2CYP6_9GAMM</name>
<dbReference type="GO" id="GO:0035438">
    <property type="term" value="F:cyclic-di-GMP binding"/>
    <property type="evidence" value="ECO:0007669"/>
    <property type="project" value="InterPro"/>
</dbReference>
<dbReference type="Proteomes" id="UP001139721">
    <property type="component" value="Unassembled WGS sequence"/>
</dbReference>
<dbReference type="AlphaFoldDB" id="A0A9X2CYP6"/>
<protein>
    <submittedName>
        <fullName evidence="2">PilZ domain-containing protein</fullName>
    </submittedName>
</protein>
<evidence type="ECO:0000313" key="3">
    <source>
        <dbReference type="Proteomes" id="UP001139721"/>
    </source>
</evidence>
<keyword evidence="3" id="KW-1185">Reference proteome</keyword>
<sequence>MDENRQFFRIKNTGRILAKIENNPIEIVDISATGVLIKKNNLVPKHGILELNIHNFSMNISYEVLRSEQYTMVLVFNKEEEINRLFLVLKNLRNEQSKQSE</sequence>
<organism evidence="2 3">
    <name type="scientific">Legionella maioricensis</name>
    <dbReference type="NCBI Taxonomy" id="2896528"/>
    <lineage>
        <taxon>Bacteria</taxon>
        <taxon>Pseudomonadati</taxon>
        <taxon>Pseudomonadota</taxon>
        <taxon>Gammaproteobacteria</taxon>
        <taxon>Legionellales</taxon>
        <taxon>Legionellaceae</taxon>
        <taxon>Legionella</taxon>
    </lineage>
</organism>
<dbReference type="RefSeq" id="WP_250419637.1">
    <property type="nucleotide sequence ID" value="NZ_JAJKBJ010000003.1"/>
</dbReference>